<proteinExistence type="predicted"/>
<dbReference type="Gene3D" id="3.80.10.10">
    <property type="entry name" value="Ribonuclease Inhibitor"/>
    <property type="match status" value="1"/>
</dbReference>
<sequence length="464" mass="53337">MPQILSLMHDGPKHDEDWHFNLPVGKHELTAVNQQQYLMSLRAVNHIFHQLVTPLLFEHIIIFSGSRLNINDALVFKQTGIERLDKLSVDPSLRQVVRRLEFGVMQFHYGYVNDEGESEEKHLQYLARISTLIHSTLPRFPNLAVLKLDFGNILSRSDGCIKDEGRGGTPYWVQDTKDLYRSFSTAISRSGLDKLEELDLSLSLGHDYGYFLDDENEVESSSTRFLFKHLKRLRVDVAHNTEEESLSHQVNAKYVQELLPLASNLESLRVESPGWLRLTASALPHSHLRLLYLEFSRIAGEALISIIERCTSLQEVFLHEIIIESGTWEEVFTALRKTSIVALDIHNCGYEVGGYPIQYLHMYSQIHIATTRIEDLKACVAVLTQVHENMQRIYGVAMTRSISVSSQRLSKQKIFERSWKGLRPVRRKMIIPTKVMRMFLTTTTPRQLVTIHLVLDRSFAGYLI</sequence>
<dbReference type="STRING" id="56646.A0A2L2SZ03"/>
<reference evidence="2" key="1">
    <citation type="submission" date="2014-10" db="EMBL/GenBank/DDBJ databases">
        <authorList>
            <person name="King R."/>
        </authorList>
    </citation>
    <scope>NUCLEOTIDE SEQUENCE [LARGE SCALE GENOMIC DNA]</scope>
    <source>
        <strain evidence="2">A3/5</strain>
    </source>
</reference>
<evidence type="ECO:0000313" key="1">
    <source>
        <dbReference type="EMBL" id="CEI63322.1"/>
    </source>
</evidence>
<dbReference type="SUPFAM" id="SSF52047">
    <property type="entry name" value="RNI-like"/>
    <property type="match status" value="1"/>
</dbReference>
<name>A0A2L2SZ03_9HYPO</name>
<keyword evidence="2" id="KW-1185">Reference proteome</keyword>
<accession>A0A2L2SZ03</accession>
<dbReference type="EMBL" id="LN649230">
    <property type="protein sequence ID" value="CEI63322.1"/>
    <property type="molecule type" value="Genomic_DNA"/>
</dbReference>
<organism evidence="1 2">
    <name type="scientific">Fusarium venenatum</name>
    <dbReference type="NCBI Taxonomy" id="56646"/>
    <lineage>
        <taxon>Eukaryota</taxon>
        <taxon>Fungi</taxon>
        <taxon>Dikarya</taxon>
        <taxon>Ascomycota</taxon>
        <taxon>Pezizomycotina</taxon>
        <taxon>Sordariomycetes</taxon>
        <taxon>Hypocreomycetidae</taxon>
        <taxon>Hypocreales</taxon>
        <taxon>Nectriaceae</taxon>
        <taxon>Fusarium</taxon>
    </lineage>
</organism>
<dbReference type="InterPro" id="IPR032675">
    <property type="entry name" value="LRR_dom_sf"/>
</dbReference>
<dbReference type="AlphaFoldDB" id="A0A2L2SZ03"/>
<evidence type="ECO:0000313" key="2">
    <source>
        <dbReference type="Proteomes" id="UP000245910"/>
    </source>
</evidence>
<dbReference type="Proteomes" id="UP000245910">
    <property type="component" value="Chromosome II"/>
</dbReference>
<protein>
    <submittedName>
        <fullName evidence="1">Uncharacterized protein</fullName>
    </submittedName>
</protein>